<dbReference type="InterPro" id="IPR036938">
    <property type="entry name" value="PAP2/HPO_sf"/>
</dbReference>
<gene>
    <name evidence="3" type="ORF">NK125_12705</name>
</gene>
<feature type="transmembrane region" description="Helical" evidence="1">
    <location>
        <begin position="6"/>
        <end position="26"/>
    </location>
</feature>
<keyword evidence="1" id="KW-0812">Transmembrane</keyword>
<dbReference type="EMBL" id="JAMZFW010000021">
    <property type="protein sequence ID" value="MCP1103264.1"/>
    <property type="molecule type" value="Genomic_DNA"/>
</dbReference>
<evidence type="ECO:0000313" key="4">
    <source>
        <dbReference type="Proteomes" id="UP001523566"/>
    </source>
</evidence>
<feature type="transmembrane region" description="Helical" evidence="1">
    <location>
        <begin position="157"/>
        <end position="176"/>
    </location>
</feature>
<keyword evidence="1" id="KW-0472">Membrane</keyword>
<dbReference type="SUPFAM" id="SSF48317">
    <property type="entry name" value="Acid phosphatase/Vanadium-dependent haloperoxidase"/>
    <property type="match status" value="1"/>
</dbReference>
<feature type="transmembrane region" description="Helical" evidence="1">
    <location>
        <begin position="47"/>
        <end position="71"/>
    </location>
</feature>
<name>A0ABT1EBQ9_9FIRM</name>
<reference evidence="3 4" key="1">
    <citation type="journal article" date="2022" name="Genome Biol. Evol.">
        <title>Host diet, physiology and behaviors set the stage for Lachnospiraceae cladogenesis.</title>
        <authorList>
            <person name="Vera-Ponce De Leon A."/>
            <person name="Schneider M."/>
            <person name="Jahnes B.C."/>
            <person name="Sadowski V."/>
            <person name="Camuy-Velez L.A."/>
            <person name="Duan J."/>
            <person name="Sabree Z.L."/>
        </authorList>
    </citation>
    <scope>NUCLEOTIDE SEQUENCE [LARGE SCALE GENOMIC DNA]</scope>
    <source>
        <strain evidence="3 4">PAL113</strain>
    </source>
</reference>
<dbReference type="InterPro" id="IPR000326">
    <property type="entry name" value="PAP2/HPO"/>
</dbReference>
<accession>A0ABT1EBQ9</accession>
<dbReference type="Proteomes" id="UP001523566">
    <property type="component" value="Unassembled WGS sequence"/>
</dbReference>
<keyword evidence="1" id="KW-1133">Transmembrane helix</keyword>
<evidence type="ECO:0000259" key="2">
    <source>
        <dbReference type="Pfam" id="PF01569"/>
    </source>
</evidence>
<proteinExistence type="predicted"/>
<evidence type="ECO:0000313" key="3">
    <source>
        <dbReference type="EMBL" id="MCP1103264.1"/>
    </source>
</evidence>
<feature type="transmembrane region" description="Helical" evidence="1">
    <location>
        <begin position="77"/>
        <end position="102"/>
    </location>
</feature>
<keyword evidence="4" id="KW-1185">Reference proteome</keyword>
<sequence>MKFSKLKHSWVLLYFFIYMPWFIYLEERENTTNHYIIHSPLDDSIPFIEYFIIPYMLWFAFIAFFSIYFMFTDTKAFYSLAGFLIIGMTAFLVISTFFPTALELRPYYFERDNIFVDMVRCLYRTDTPTNVLPSIHVFNTLGVCIAVKRCSKLKSHIYIKGITYGLSILIILSTMFLKQHSVTDVIAAFVLAGVVYQFVYARQDKKAPNMSQHPVLYEK</sequence>
<dbReference type="Pfam" id="PF01569">
    <property type="entry name" value="PAP2"/>
    <property type="match status" value="1"/>
</dbReference>
<dbReference type="RefSeq" id="WP_262067037.1">
    <property type="nucleotide sequence ID" value="NZ_JAMXOD010000021.1"/>
</dbReference>
<feature type="domain" description="Phosphatidic acid phosphatase type 2/haloperoxidase" evidence="2">
    <location>
        <begin position="93"/>
        <end position="205"/>
    </location>
</feature>
<feature type="transmembrane region" description="Helical" evidence="1">
    <location>
        <begin position="182"/>
        <end position="201"/>
    </location>
</feature>
<comment type="caution">
    <text evidence="3">The sequence shown here is derived from an EMBL/GenBank/DDBJ whole genome shotgun (WGS) entry which is preliminary data.</text>
</comment>
<organism evidence="3 4">
    <name type="scientific">Aequitasia blattaphilus</name>
    <dbReference type="NCBI Taxonomy" id="2949332"/>
    <lineage>
        <taxon>Bacteria</taxon>
        <taxon>Bacillati</taxon>
        <taxon>Bacillota</taxon>
        <taxon>Clostridia</taxon>
        <taxon>Lachnospirales</taxon>
        <taxon>Lachnospiraceae</taxon>
        <taxon>Aequitasia</taxon>
    </lineage>
</organism>
<evidence type="ECO:0000256" key="1">
    <source>
        <dbReference type="SAM" id="Phobius"/>
    </source>
</evidence>
<protein>
    <submittedName>
        <fullName evidence="3">Phosphatase PAP2 family protein</fullName>
    </submittedName>
</protein>